<dbReference type="Gene3D" id="3.40.50.720">
    <property type="entry name" value="NAD(P)-binding Rossmann-like Domain"/>
    <property type="match status" value="1"/>
</dbReference>
<dbReference type="CDD" id="cd05266">
    <property type="entry name" value="SDR_a4"/>
    <property type="match status" value="1"/>
</dbReference>
<dbReference type="InterPro" id="IPR036291">
    <property type="entry name" value="NAD(P)-bd_dom_sf"/>
</dbReference>
<proteinExistence type="predicted"/>
<comment type="caution">
    <text evidence="1">The sequence shown here is derived from an EMBL/GenBank/DDBJ whole genome shotgun (WGS) entry which is preliminary data.</text>
</comment>
<protein>
    <submittedName>
        <fullName evidence="1">SDR family oxidoreductase</fullName>
    </submittedName>
</protein>
<dbReference type="PANTHER" id="PTHR48079:SF6">
    <property type="entry name" value="NAD(P)-BINDING DOMAIN-CONTAINING PROTEIN-RELATED"/>
    <property type="match status" value="1"/>
</dbReference>
<dbReference type="RefSeq" id="WP_248951669.1">
    <property type="nucleotide sequence ID" value="NZ_JAKILB010000017.1"/>
</dbReference>
<dbReference type="InterPro" id="IPR051783">
    <property type="entry name" value="NAD(P)-dependent_oxidoreduct"/>
</dbReference>
<evidence type="ECO:0000313" key="2">
    <source>
        <dbReference type="Proteomes" id="UP001139293"/>
    </source>
</evidence>
<dbReference type="GO" id="GO:0005737">
    <property type="term" value="C:cytoplasm"/>
    <property type="evidence" value="ECO:0007669"/>
    <property type="project" value="TreeGrafter"/>
</dbReference>
<accession>A0A9X1ZE85</accession>
<reference evidence="1" key="1">
    <citation type="submission" date="2022-01" db="EMBL/GenBank/DDBJ databases">
        <title>Whole genome-based taxonomy of the Shewanellaceae.</title>
        <authorList>
            <person name="Martin-Rodriguez A.J."/>
        </authorList>
    </citation>
    <scope>NUCLEOTIDE SEQUENCE</scope>
    <source>
        <strain evidence="1">KCTC 23973</strain>
    </source>
</reference>
<keyword evidence="2" id="KW-1185">Reference proteome</keyword>
<dbReference type="Proteomes" id="UP001139293">
    <property type="component" value="Unassembled WGS sequence"/>
</dbReference>
<evidence type="ECO:0000313" key="1">
    <source>
        <dbReference type="EMBL" id="MCL1140679.1"/>
    </source>
</evidence>
<gene>
    <name evidence="1" type="ORF">L2740_19260</name>
</gene>
<dbReference type="GO" id="GO:0004029">
    <property type="term" value="F:aldehyde dehydrogenase (NAD+) activity"/>
    <property type="evidence" value="ECO:0007669"/>
    <property type="project" value="TreeGrafter"/>
</dbReference>
<dbReference type="AlphaFoldDB" id="A0A9X1ZE85"/>
<organism evidence="1 2">
    <name type="scientific">Shewanella pneumatophori</name>
    <dbReference type="NCBI Taxonomy" id="314092"/>
    <lineage>
        <taxon>Bacteria</taxon>
        <taxon>Pseudomonadati</taxon>
        <taxon>Pseudomonadota</taxon>
        <taxon>Gammaproteobacteria</taxon>
        <taxon>Alteromonadales</taxon>
        <taxon>Shewanellaceae</taxon>
        <taxon>Shewanella</taxon>
    </lineage>
</organism>
<dbReference type="PANTHER" id="PTHR48079">
    <property type="entry name" value="PROTEIN YEEZ"/>
    <property type="match status" value="1"/>
</dbReference>
<name>A0A9X1ZE85_9GAMM</name>
<dbReference type="SUPFAM" id="SSF51735">
    <property type="entry name" value="NAD(P)-binding Rossmann-fold domains"/>
    <property type="match status" value="1"/>
</dbReference>
<dbReference type="EMBL" id="JAKILB010000017">
    <property type="protein sequence ID" value="MCL1140679.1"/>
    <property type="molecule type" value="Genomic_DNA"/>
</dbReference>
<sequence length="282" mass="30807">MIKTVGIVGCGWFGLPLAQFLQERGTIVYGSKRSQSAAEELSVFGINGFQLDLDDDEHLAQDSQTITNALNADCLVVNIPPGLRKAPNAYLQRLAKLKQLIAGFDYKRLIFVSTTGVYPAINGVLTEKDAQAHSPISEKLLQAEQLFSDQPNICVVRFAGLVGPQRHPGRFLAGKKELTGGMSAVNIVHLNDCIAAVTKLIFESNVGGIYNVCAPEHPTRQDFYVKAANMLGLTAPDFAKEEGDAYDVSSAMGKLICSQRLVEEINFEYQFCDPMDMLEACE</sequence>